<keyword evidence="3" id="KW-1185">Reference proteome</keyword>
<dbReference type="EMBL" id="JAEVFJ010000017">
    <property type="protein sequence ID" value="KAH8100068.1"/>
    <property type="molecule type" value="Genomic_DNA"/>
</dbReference>
<name>A0A8K0UM32_9AGAR</name>
<dbReference type="OrthoDB" id="3355886at2759"/>
<feature type="compositionally biased region" description="Basic and acidic residues" evidence="1">
    <location>
        <begin position="186"/>
        <end position="203"/>
    </location>
</feature>
<evidence type="ECO:0000313" key="3">
    <source>
        <dbReference type="Proteomes" id="UP000813824"/>
    </source>
</evidence>
<feature type="compositionally biased region" description="Basic and acidic residues" evidence="1">
    <location>
        <begin position="140"/>
        <end position="153"/>
    </location>
</feature>
<evidence type="ECO:0000313" key="2">
    <source>
        <dbReference type="EMBL" id="KAH8100068.1"/>
    </source>
</evidence>
<organism evidence="2 3">
    <name type="scientific">Cristinia sonorae</name>
    <dbReference type="NCBI Taxonomy" id="1940300"/>
    <lineage>
        <taxon>Eukaryota</taxon>
        <taxon>Fungi</taxon>
        <taxon>Dikarya</taxon>
        <taxon>Basidiomycota</taxon>
        <taxon>Agaricomycotina</taxon>
        <taxon>Agaricomycetes</taxon>
        <taxon>Agaricomycetidae</taxon>
        <taxon>Agaricales</taxon>
        <taxon>Pleurotineae</taxon>
        <taxon>Stephanosporaceae</taxon>
        <taxon>Cristinia</taxon>
    </lineage>
</organism>
<dbReference type="AlphaFoldDB" id="A0A8K0UM32"/>
<evidence type="ECO:0000256" key="1">
    <source>
        <dbReference type="SAM" id="MobiDB-lite"/>
    </source>
</evidence>
<feature type="region of interest" description="Disordered" evidence="1">
    <location>
        <begin position="34"/>
        <end position="203"/>
    </location>
</feature>
<feature type="compositionally biased region" description="Polar residues" evidence="1">
    <location>
        <begin position="164"/>
        <end position="180"/>
    </location>
</feature>
<proteinExistence type="predicted"/>
<protein>
    <submittedName>
        <fullName evidence="2">Uncharacterized protein</fullName>
    </submittedName>
</protein>
<comment type="caution">
    <text evidence="2">The sequence shown here is derived from an EMBL/GenBank/DDBJ whole genome shotgun (WGS) entry which is preliminary data.</text>
</comment>
<sequence>MSSSIRVFANLSRTLKTAKPARRTFHSPFAVLSSSPLEAPPAPSSTTSSLFYEKQQDHATEPHHTPKRTYYVVSEPDPAHTPYEVPSGAYPTSAPYQNYAATDPPVDAQRSSTSSSFAHPFLTSSVPQNESGVGESSAVRFREAQGELGKRGGGDGGLGLMDAASTTQGSKGSLPSRNPQPDQPDVAEKNSKLGIDKAWRERK</sequence>
<dbReference type="Proteomes" id="UP000813824">
    <property type="component" value="Unassembled WGS sequence"/>
</dbReference>
<feature type="compositionally biased region" description="Basic and acidic residues" evidence="1">
    <location>
        <begin position="54"/>
        <end position="64"/>
    </location>
</feature>
<reference evidence="2" key="1">
    <citation type="journal article" date="2021" name="New Phytol.">
        <title>Evolutionary innovations through gain and loss of genes in the ectomycorrhizal Boletales.</title>
        <authorList>
            <person name="Wu G."/>
            <person name="Miyauchi S."/>
            <person name="Morin E."/>
            <person name="Kuo A."/>
            <person name="Drula E."/>
            <person name="Varga T."/>
            <person name="Kohler A."/>
            <person name="Feng B."/>
            <person name="Cao Y."/>
            <person name="Lipzen A."/>
            <person name="Daum C."/>
            <person name="Hundley H."/>
            <person name="Pangilinan J."/>
            <person name="Johnson J."/>
            <person name="Barry K."/>
            <person name="LaButti K."/>
            <person name="Ng V."/>
            <person name="Ahrendt S."/>
            <person name="Min B."/>
            <person name="Choi I.G."/>
            <person name="Park H."/>
            <person name="Plett J.M."/>
            <person name="Magnuson J."/>
            <person name="Spatafora J.W."/>
            <person name="Nagy L.G."/>
            <person name="Henrissat B."/>
            <person name="Grigoriev I.V."/>
            <person name="Yang Z.L."/>
            <person name="Xu J."/>
            <person name="Martin F.M."/>
        </authorList>
    </citation>
    <scope>NUCLEOTIDE SEQUENCE</scope>
    <source>
        <strain evidence="2">KKN 215</strain>
    </source>
</reference>
<accession>A0A8K0UM32</accession>
<feature type="compositionally biased region" description="Polar residues" evidence="1">
    <location>
        <begin position="109"/>
        <end position="131"/>
    </location>
</feature>
<gene>
    <name evidence="2" type="ORF">BXZ70DRAFT_907647</name>
</gene>